<feature type="chain" id="PRO_5045991155" description="OmpH family outer membrane protein" evidence="2">
    <location>
        <begin position="26"/>
        <end position="163"/>
    </location>
</feature>
<dbReference type="EMBL" id="JAEHFJ010000008">
    <property type="protein sequence ID" value="MBJ2175663.1"/>
    <property type="molecule type" value="Genomic_DNA"/>
</dbReference>
<evidence type="ECO:0000313" key="3">
    <source>
        <dbReference type="EMBL" id="MBJ2175663.1"/>
    </source>
</evidence>
<comment type="caution">
    <text evidence="3">The sequence shown here is derived from an EMBL/GenBank/DDBJ whole genome shotgun (WGS) entry which is preliminary data.</text>
</comment>
<protein>
    <recommendedName>
        <fullName evidence="5">OmpH family outer membrane protein</fullName>
    </recommendedName>
</protein>
<evidence type="ECO:0008006" key="5">
    <source>
        <dbReference type="Google" id="ProtNLM"/>
    </source>
</evidence>
<reference evidence="3 4" key="1">
    <citation type="submission" date="2020-12" db="EMBL/GenBank/DDBJ databases">
        <title>Aureibaculum luteum sp. nov. and Aureibaculum flavum sp. nov., novel members of the family Flavobacteriaceae isolated from Antarctic intertidal sediments.</title>
        <authorList>
            <person name="He X."/>
            <person name="Zhang X."/>
        </authorList>
    </citation>
    <scope>NUCLEOTIDE SEQUENCE [LARGE SCALE GENOMIC DNA]</scope>
    <source>
        <strain evidence="3 4">A20</strain>
    </source>
</reference>
<keyword evidence="4" id="KW-1185">Reference proteome</keyword>
<evidence type="ECO:0000256" key="1">
    <source>
        <dbReference type="SAM" id="Coils"/>
    </source>
</evidence>
<gene>
    <name evidence="3" type="ORF">JBL43_15530</name>
</gene>
<accession>A0ABS0WUK7</accession>
<evidence type="ECO:0000256" key="2">
    <source>
        <dbReference type="SAM" id="SignalP"/>
    </source>
</evidence>
<keyword evidence="2" id="KW-0732">Signal</keyword>
<feature type="signal peptide" evidence="2">
    <location>
        <begin position="1"/>
        <end position="25"/>
    </location>
</feature>
<feature type="coiled-coil region" evidence="1">
    <location>
        <begin position="41"/>
        <end position="123"/>
    </location>
</feature>
<dbReference type="RefSeq" id="WP_198842320.1">
    <property type="nucleotide sequence ID" value="NZ_JAEHFJ010000008.1"/>
</dbReference>
<sequence length="163" mass="18780">MKTCVANLFILIMLIGIICTSCGTAKTKTVHRSKKNTKTANMDLNKNAKNAIKDIDITENEEWKKINSDSQKKILEIENQIEALRGKIANHDKKDQKKKIKTLDSLEEKKNILKSRLVKINKRIKSNIEDINRTQEVVTIAFEKDFVQDLNELLKGLRDFLKN</sequence>
<name>A0ABS0WUK7_9FLAO</name>
<keyword evidence="1" id="KW-0175">Coiled coil</keyword>
<organism evidence="3 4">
    <name type="scientific">Aureibaculum flavum</name>
    <dbReference type="NCBI Taxonomy" id="2795986"/>
    <lineage>
        <taxon>Bacteria</taxon>
        <taxon>Pseudomonadati</taxon>
        <taxon>Bacteroidota</taxon>
        <taxon>Flavobacteriia</taxon>
        <taxon>Flavobacteriales</taxon>
        <taxon>Flavobacteriaceae</taxon>
        <taxon>Aureibaculum</taxon>
    </lineage>
</organism>
<dbReference type="Proteomes" id="UP000623301">
    <property type="component" value="Unassembled WGS sequence"/>
</dbReference>
<proteinExistence type="predicted"/>
<evidence type="ECO:0000313" key="4">
    <source>
        <dbReference type="Proteomes" id="UP000623301"/>
    </source>
</evidence>